<keyword evidence="1" id="KW-0812">Transmembrane</keyword>
<dbReference type="Proteomes" id="UP000233469">
    <property type="component" value="Unassembled WGS sequence"/>
</dbReference>
<sequence>MWILLSKTRVNFAYWKYFRTHILLSKTHILLTGDILGHIFCFLGHVFCLLEIF</sequence>
<accession>A0A2N1MPU6</accession>
<reference evidence="2 3" key="2">
    <citation type="submission" date="2017-10" db="EMBL/GenBank/DDBJ databases">
        <title>Extensive intraspecific genome diversity in a model arbuscular mycorrhizal fungus.</title>
        <authorList>
            <person name="Chen E.C.H."/>
            <person name="Morin E."/>
            <person name="Baudet D."/>
            <person name="Noel J."/>
            <person name="Ndikumana S."/>
            <person name="Charron P."/>
            <person name="St-Onge C."/>
            <person name="Giorgi J."/>
            <person name="Grigoriev I.V."/>
            <person name="Roux C."/>
            <person name="Martin F.M."/>
            <person name="Corradi N."/>
        </authorList>
    </citation>
    <scope>NUCLEOTIDE SEQUENCE [LARGE SCALE GENOMIC DNA]</scope>
    <source>
        <strain evidence="2 3">C2</strain>
    </source>
</reference>
<evidence type="ECO:0000256" key="1">
    <source>
        <dbReference type="SAM" id="Phobius"/>
    </source>
</evidence>
<keyword evidence="1" id="KW-1133">Transmembrane helix</keyword>
<evidence type="ECO:0000313" key="3">
    <source>
        <dbReference type="Proteomes" id="UP000233469"/>
    </source>
</evidence>
<dbReference type="AlphaFoldDB" id="A0A2N1MPU6"/>
<name>A0A2N1MPU6_9GLOM</name>
<protein>
    <submittedName>
        <fullName evidence="2">Uncharacterized protein</fullName>
    </submittedName>
</protein>
<dbReference type="EMBL" id="LLXL01001601">
    <property type="protein sequence ID" value="PKK63655.1"/>
    <property type="molecule type" value="Genomic_DNA"/>
</dbReference>
<feature type="transmembrane region" description="Helical" evidence="1">
    <location>
        <begin position="29"/>
        <end position="50"/>
    </location>
</feature>
<proteinExistence type="predicted"/>
<comment type="caution">
    <text evidence="2">The sequence shown here is derived from an EMBL/GenBank/DDBJ whole genome shotgun (WGS) entry which is preliminary data.</text>
</comment>
<keyword evidence="1" id="KW-0472">Membrane</keyword>
<reference evidence="2 3" key="1">
    <citation type="submission" date="2016-04" db="EMBL/GenBank/DDBJ databases">
        <title>Genome analyses suggest a sexual origin of heterokaryosis in a supposedly ancient asexual fungus.</title>
        <authorList>
            <person name="Ropars J."/>
            <person name="Sedzielewska K."/>
            <person name="Noel J."/>
            <person name="Charron P."/>
            <person name="Farinelli L."/>
            <person name="Marton T."/>
            <person name="Kruger M."/>
            <person name="Pelin A."/>
            <person name="Brachmann A."/>
            <person name="Corradi N."/>
        </authorList>
    </citation>
    <scope>NUCLEOTIDE SEQUENCE [LARGE SCALE GENOMIC DNA]</scope>
    <source>
        <strain evidence="2 3">C2</strain>
    </source>
</reference>
<gene>
    <name evidence="2" type="ORF">RhiirC2_788583</name>
</gene>
<organism evidence="2 3">
    <name type="scientific">Rhizophagus irregularis</name>
    <dbReference type="NCBI Taxonomy" id="588596"/>
    <lineage>
        <taxon>Eukaryota</taxon>
        <taxon>Fungi</taxon>
        <taxon>Fungi incertae sedis</taxon>
        <taxon>Mucoromycota</taxon>
        <taxon>Glomeromycotina</taxon>
        <taxon>Glomeromycetes</taxon>
        <taxon>Glomerales</taxon>
        <taxon>Glomeraceae</taxon>
        <taxon>Rhizophagus</taxon>
    </lineage>
</organism>
<evidence type="ECO:0000313" key="2">
    <source>
        <dbReference type="EMBL" id="PKK63655.1"/>
    </source>
</evidence>